<evidence type="ECO:0000256" key="1">
    <source>
        <dbReference type="SAM" id="MobiDB-lite"/>
    </source>
</evidence>
<evidence type="ECO:0000313" key="4">
    <source>
        <dbReference type="Proteomes" id="UP000298663"/>
    </source>
</evidence>
<feature type="region of interest" description="Disordered" evidence="1">
    <location>
        <begin position="1"/>
        <end position="26"/>
    </location>
</feature>
<keyword evidence="2" id="KW-0812">Transmembrane</keyword>
<sequence>MGIENVAAQKSVLSKPEPAPASVDPEPVPIVPVKLVPVETYKEVILKKPESEEVHTWHVEENFTLLKTVEPVLEEADNDDKDSDELIHEIEKSSSVVNKILVNVPVVGGFAGGFLLHTILGILTSCLGIVPWVQSWFK</sequence>
<comment type="caution">
    <text evidence="3">The sequence shown here is derived from an EMBL/GenBank/DDBJ whole genome shotgun (WGS) entry which is preliminary data.</text>
</comment>
<reference evidence="3 4" key="1">
    <citation type="journal article" date="2015" name="Genome Biol.">
        <title>Comparative genomics of Steinernema reveals deeply conserved gene regulatory networks.</title>
        <authorList>
            <person name="Dillman A.R."/>
            <person name="Macchietto M."/>
            <person name="Porter C.F."/>
            <person name="Rogers A."/>
            <person name="Williams B."/>
            <person name="Antoshechkin I."/>
            <person name="Lee M.M."/>
            <person name="Goodwin Z."/>
            <person name="Lu X."/>
            <person name="Lewis E.E."/>
            <person name="Goodrich-Blair H."/>
            <person name="Stock S.P."/>
            <person name="Adams B.J."/>
            <person name="Sternberg P.W."/>
            <person name="Mortazavi A."/>
        </authorList>
    </citation>
    <scope>NUCLEOTIDE SEQUENCE [LARGE SCALE GENOMIC DNA]</scope>
    <source>
        <strain evidence="3 4">ALL</strain>
    </source>
</reference>
<evidence type="ECO:0000313" key="3">
    <source>
        <dbReference type="EMBL" id="TKR95096.1"/>
    </source>
</evidence>
<dbReference type="EMBL" id="AZBU02000002">
    <property type="protein sequence ID" value="TKR95096.1"/>
    <property type="molecule type" value="Genomic_DNA"/>
</dbReference>
<proteinExistence type="predicted"/>
<dbReference type="AlphaFoldDB" id="A0A4U5PFE0"/>
<feature type="transmembrane region" description="Helical" evidence="2">
    <location>
        <begin position="100"/>
        <end position="133"/>
    </location>
</feature>
<organism evidence="3 4">
    <name type="scientific">Steinernema carpocapsae</name>
    <name type="common">Entomopathogenic nematode</name>
    <dbReference type="NCBI Taxonomy" id="34508"/>
    <lineage>
        <taxon>Eukaryota</taxon>
        <taxon>Metazoa</taxon>
        <taxon>Ecdysozoa</taxon>
        <taxon>Nematoda</taxon>
        <taxon>Chromadorea</taxon>
        <taxon>Rhabditida</taxon>
        <taxon>Tylenchina</taxon>
        <taxon>Panagrolaimomorpha</taxon>
        <taxon>Strongyloidoidea</taxon>
        <taxon>Steinernematidae</taxon>
        <taxon>Steinernema</taxon>
    </lineage>
</organism>
<protein>
    <submittedName>
        <fullName evidence="3">Uncharacterized protein</fullName>
    </submittedName>
</protein>
<keyword evidence="2" id="KW-0472">Membrane</keyword>
<name>A0A4U5PFE0_STECR</name>
<dbReference type="Proteomes" id="UP000298663">
    <property type="component" value="Unassembled WGS sequence"/>
</dbReference>
<gene>
    <name evidence="3" type="ORF">L596_009311</name>
</gene>
<evidence type="ECO:0000256" key="2">
    <source>
        <dbReference type="SAM" id="Phobius"/>
    </source>
</evidence>
<keyword evidence="2" id="KW-1133">Transmembrane helix</keyword>
<reference evidence="3 4" key="2">
    <citation type="journal article" date="2019" name="G3 (Bethesda)">
        <title>Hybrid Assembly of the Genome of the Entomopathogenic Nematode Steinernema carpocapsae Identifies the X-Chromosome.</title>
        <authorList>
            <person name="Serra L."/>
            <person name="Macchietto M."/>
            <person name="Macias-Munoz A."/>
            <person name="McGill C.J."/>
            <person name="Rodriguez I.M."/>
            <person name="Rodriguez B."/>
            <person name="Murad R."/>
            <person name="Mortazavi A."/>
        </authorList>
    </citation>
    <scope>NUCLEOTIDE SEQUENCE [LARGE SCALE GENOMIC DNA]</scope>
    <source>
        <strain evidence="3 4">ALL</strain>
    </source>
</reference>
<keyword evidence="4" id="KW-1185">Reference proteome</keyword>
<accession>A0A4U5PFE0</accession>